<dbReference type="SMART" id="SM00950">
    <property type="entry name" value="Piwi"/>
    <property type="match status" value="1"/>
</dbReference>
<evidence type="ECO:0000313" key="2">
    <source>
        <dbReference type="EMBL" id="RZC53917.1"/>
    </source>
</evidence>
<dbReference type="InterPro" id="IPR003165">
    <property type="entry name" value="Piwi"/>
</dbReference>
<evidence type="ECO:0000313" key="3">
    <source>
        <dbReference type="Proteomes" id="UP000316621"/>
    </source>
</evidence>
<name>A0A4Y7IZ92_PAPSO</name>
<dbReference type="Proteomes" id="UP000316621">
    <property type="component" value="Chromosome 3"/>
</dbReference>
<dbReference type="EMBL" id="CM010717">
    <property type="protein sequence ID" value="RZC53917.1"/>
    <property type="molecule type" value="Genomic_DNA"/>
</dbReference>
<dbReference type="Pfam" id="PF02171">
    <property type="entry name" value="Piwi"/>
    <property type="match status" value="2"/>
</dbReference>
<dbReference type="Gene3D" id="3.30.420.10">
    <property type="entry name" value="Ribonuclease H-like superfamily/Ribonuclease H"/>
    <property type="match status" value="2"/>
</dbReference>
<sequence length="469" mass="51901">MDKNHQTMYSPLNVCLISGDFITPGDHFFDAFPHIYDTVKGNHQDDEDALLERRKLQCHASVIKGESSFFVSETPTMILGMDVSHGSPGQSDITSVDAVVGSTSWSLPSRYKAFVCTQSPQVELIGCLYKVLPNGEDDGIMRWNGVSESQFNQVLNVKLEQIIKVVGSGCWPLILSHRASVRSQSPVEMSGSLYKVLPNGINYDVGAFDGFLPDKDGVSKSRFKQVSNVELEQIIKAITHLGEIKLQFMLIVAQKAGGCTENVTPGRVVDTGVVHPRSYDFYMCACSGAIGTSCHAHSYVLLNGVGFSPHDSQKLLHSLSSVFVAASIVVPCQLVPKREPNSVVAVALDGDKRSYKRPRCGWDPFFRYADCRRIIIAKNLSMVFSEAIYGVLNVRTARVVAENMHGNLQLIGFDLACCHCRGIVGLGFVSLTFPRWDVFSFSELECFDLGVFREQIKIVQYWAFIFCSH</sequence>
<proteinExistence type="predicted"/>
<keyword evidence="3" id="KW-1185">Reference proteome</keyword>
<dbReference type="InterPro" id="IPR036397">
    <property type="entry name" value="RNaseH_sf"/>
</dbReference>
<protein>
    <recommendedName>
        <fullName evidence="1">Piwi domain-containing protein</fullName>
    </recommendedName>
</protein>
<dbReference type="SUPFAM" id="SSF53098">
    <property type="entry name" value="Ribonuclease H-like"/>
    <property type="match status" value="2"/>
</dbReference>
<dbReference type="AlphaFoldDB" id="A0A4Y7IZ92"/>
<feature type="domain" description="Piwi" evidence="1">
    <location>
        <begin position="12"/>
        <end position="344"/>
    </location>
</feature>
<dbReference type="Gramene" id="RZC53917">
    <property type="protein sequence ID" value="RZC53917"/>
    <property type="gene ID" value="C5167_012778"/>
</dbReference>
<gene>
    <name evidence="2" type="ORF">C5167_012778</name>
</gene>
<dbReference type="PANTHER" id="PTHR22891">
    <property type="entry name" value="EUKARYOTIC TRANSLATION INITIATION FACTOR 2C"/>
    <property type="match status" value="1"/>
</dbReference>
<accession>A0A4Y7IZ92</accession>
<organism evidence="2 3">
    <name type="scientific">Papaver somniferum</name>
    <name type="common">Opium poppy</name>
    <dbReference type="NCBI Taxonomy" id="3469"/>
    <lineage>
        <taxon>Eukaryota</taxon>
        <taxon>Viridiplantae</taxon>
        <taxon>Streptophyta</taxon>
        <taxon>Embryophyta</taxon>
        <taxon>Tracheophyta</taxon>
        <taxon>Spermatophyta</taxon>
        <taxon>Magnoliopsida</taxon>
        <taxon>Ranunculales</taxon>
        <taxon>Papaveraceae</taxon>
        <taxon>Papaveroideae</taxon>
        <taxon>Papaver</taxon>
    </lineage>
</organism>
<dbReference type="STRING" id="3469.A0A4Y7IZ92"/>
<evidence type="ECO:0000259" key="1">
    <source>
        <dbReference type="SMART" id="SM00950"/>
    </source>
</evidence>
<dbReference type="GO" id="GO:0003676">
    <property type="term" value="F:nucleic acid binding"/>
    <property type="evidence" value="ECO:0007669"/>
    <property type="project" value="InterPro"/>
</dbReference>
<dbReference type="InterPro" id="IPR012337">
    <property type="entry name" value="RNaseH-like_sf"/>
</dbReference>
<reference evidence="2 3" key="1">
    <citation type="journal article" date="2018" name="Science">
        <title>The opium poppy genome and morphinan production.</title>
        <authorList>
            <person name="Guo L."/>
            <person name="Winzer T."/>
            <person name="Yang X."/>
            <person name="Li Y."/>
            <person name="Ning Z."/>
            <person name="He Z."/>
            <person name="Teodor R."/>
            <person name="Lu Y."/>
            <person name="Bowser T.A."/>
            <person name="Graham I.A."/>
            <person name="Ye K."/>
        </authorList>
    </citation>
    <scope>NUCLEOTIDE SEQUENCE [LARGE SCALE GENOMIC DNA]</scope>
    <source>
        <strain evidence="3">cv. HN1</strain>
        <tissue evidence="2">Leaves</tissue>
    </source>
</reference>